<dbReference type="AlphaFoldDB" id="A0A6J7MIA0"/>
<name>A0A6J7MIA0_9ZZZZ</name>
<dbReference type="EMBL" id="CAFBOM010000042">
    <property type="protein sequence ID" value="CAB4979032.1"/>
    <property type="molecule type" value="Genomic_DNA"/>
</dbReference>
<organism evidence="2">
    <name type="scientific">freshwater metagenome</name>
    <dbReference type="NCBI Taxonomy" id="449393"/>
    <lineage>
        <taxon>unclassified sequences</taxon>
        <taxon>metagenomes</taxon>
        <taxon>ecological metagenomes</taxon>
    </lineage>
</organism>
<dbReference type="EMBL" id="CAFBPD010000097">
    <property type="protein sequence ID" value="CAB5006395.1"/>
    <property type="molecule type" value="Genomic_DNA"/>
</dbReference>
<gene>
    <name evidence="2" type="ORF">UFOPK3957_00375</name>
    <name evidence="3" type="ORF">UFOPK4061_00652</name>
</gene>
<dbReference type="SUPFAM" id="SSF143120">
    <property type="entry name" value="YefM-like"/>
    <property type="match status" value="1"/>
</dbReference>
<evidence type="ECO:0000256" key="1">
    <source>
        <dbReference type="ARBA" id="ARBA00009981"/>
    </source>
</evidence>
<proteinExistence type="inferred from homology"/>
<evidence type="ECO:0000313" key="3">
    <source>
        <dbReference type="EMBL" id="CAB5006395.1"/>
    </source>
</evidence>
<comment type="similarity">
    <text evidence="1">Belongs to the phD/YefM antitoxin family.</text>
</comment>
<dbReference type="InterPro" id="IPR006442">
    <property type="entry name" value="Antitoxin_Phd/YefM"/>
</dbReference>
<dbReference type="Pfam" id="PF02604">
    <property type="entry name" value="PhdYeFM_antitox"/>
    <property type="match status" value="1"/>
</dbReference>
<reference evidence="2" key="1">
    <citation type="submission" date="2020-05" db="EMBL/GenBank/DDBJ databases">
        <authorList>
            <person name="Chiriac C."/>
            <person name="Salcher M."/>
            <person name="Ghai R."/>
            <person name="Kavagutti S V."/>
        </authorList>
    </citation>
    <scope>NUCLEOTIDE SEQUENCE</scope>
</reference>
<dbReference type="NCBIfam" id="TIGR01552">
    <property type="entry name" value="phd_fam"/>
    <property type="match status" value="1"/>
</dbReference>
<dbReference type="Gene3D" id="3.40.1620.10">
    <property type="entry name" value="YefM-like domain"/>
    <property type="match status" value="1"/>
</dbReference>
<evidence type="ECO:0000313" key="2">
    <source>
        <dbReference type="EMBL" id="CAB4979032.1"/>
    </source>
</evidence>
<sequence length="77" mass="8445">MTDVSIRDLRNHGGEVIDLVIGGQDIVITRSGRPVAQIVPLRGQGTARSVLARWRVIPGLNFDGLRTDLDSIVDPWL</sequence>
<accession>A0A6J7MIA0</accession>
<protein>
    <submittedName>
        <fullName evidence="2">Unannotated protein</fullName>
    </submittedName>
</protein>
<dbReference type="InterPro" id="IPR036165">
    <property type="entry name" value="YefM-like_sf"/>
</dbReference>